<evidence type="ECO:0000313" key="3">
    <source>
        <dbReference type="Proteomes" id="UP000823844"/>
    </source>
</evidence>
<reference evidence="2" key="1">
    <citation type="journal article" date="2021" name="PeerJ">
        <title>Extensive microbial diversity within the chicken gut microbiome revealed by metagenomics and culture.</title>
        <authorList>
            <person name="Gilroy R."/>
            <person name="Ravi A."/>
            <person name="Getino M."/>
            <person name="Pursley I."/>
            <person name="Horton D.L."/>
            <person name="Alikhan N.F."/>
            <person name="Baker D."/>
            <person name="Gharbi K."/>
            <person name="Hall N."/>
            <person name="Watson M."/>
            <person name="Adriaenssens E.M."/>
            <person name="Foster-Nyarko E."/>
            <person name="Jarju S."/>
            <person name="Secka A."/>
            <person name="Antonio M."/>
            <person name="Oren A."/>
            <person name="Chaudhuri R.R."/>
            <person name="La Ragione R."/>
            <person name="Hildebrand F."/>
            <person name="Pallen M.J."/>
        </authorList>
    </citation>
    <scope>NUCLEOTIDE SEQUENCE</scope>
    <source>
        <strain evidence="2">F6-686</strain>
    </source>
</reference>
<comment type="caution">
    <text evidence="2">The sequence shown here is derived from an EMBL/GenBank/DDBJ whole genome shotgun (WGS) entry which is preliminary data.</text>
</comment>
<feature type="transmembrane region" description="Helical" evidence="1">
    <location>
        <begin position="62"/>
        <end position="82"/>
    </location>
</feature>
<sequence length="161" mass="18776">MQGMSSFYILINVAMFIYACYSWYWQANLELKGKYRISLLLWTIFIIWLGFTWNYIETEEVGINVFLALLLLVSITDGFTGFTSKRAVVSGYFKRTLKYADIDHVLLINLPLTEKPSVICILGTKNGRQYNLQFSRDVHEIISTLQKYADHQIQIEIRDTL</sequence>
<feature type="transmembrane region" description="Helical" evidence="1">
    <location>
        <begin position="37"/>
        <end position="56"/>
    </location>
</feature>
<organism evidence="2 3">
    <name type="scientific">Candidatus Lactobacillus pullistercoris</name>
    <dbReference type="NCBI Taxonomy" id="2838636"/>
    <lineage>
        <taxon>Bacteria</taxon>
        <taxon>Bacillati</taxon>
        <taxon>Bacillota</taxon>
        <taxon>Bacilli</taxon>
        <taxon>Lactobacillales</taxon>
        <taxon>Lactobacillaceae</taxon>
        <taxon>Lactobacillus</taxon>
    </lineage>
</organism>
<name>A0A9E2KQZ4_9LACO</name>
<keyword evidence="1" id="KW-1133">Transmembrane helix</keyword>
<protein>
    <submittedName>
        <fullName evidence="2">Uncharacterized protein</fullName>
    </submittedName>
</protein>
<dbReference type="Proteomes" id="UP000823844">
    <property type="component" value="Unassembled WGS sequence"/>
</dbReference>
<accession>A0A9E2KQZ4</accession>
<feature type="transmembrane region" description="Helical" evidence="1">
    <location>
        <begin position="6"/>
        <end position="25"/>
    </location>
</feature>
<keyword evidence="1" id="KW-0812">Transmembrane</keyword>
<proteinExistence type="predicted"/>
<evidence type="ECO:0000313" key="2">
    <source>
        <dbReference type="EMBL" id="MBU3828580.1"/>
    </source>
</evidence>
<reference evidence="2" key="2">
    <citation type="submission" date="2021-04" db="EMBL/GenBank/DDBJ databases">
        <authorList>
            <person name="Gilroy R."/>
        </authorList>
    </citation>
    <scope>NUCLEOTIDE SEQUENCE</scope>
    <source>
        <strain evidence="2">F6-686</strain>
    </source>
</reference>
<gene>
    <name evidence="2" type="ORF">H9806_05545</name>
</gene>
<keyword evidence="1" id="KW-0472">Membrane</keyword>
<evidence type="ECO:0000256" key="1">
    <source>
        <dbReference type="SAM" id="Phobius"/>
    </source>
</evidence>
<dbReference type="EMBL" id="JAHLFT010000070">
    <property type="protein sequence ID" value="MBU3828580.1"/>
    <property type="molecule type" value="Genomic_DNA"/>
</dbReference>
<dbReference type="AlphaFoldDB" id="A0A9E2KQZ4"/>